<accession>M6BYM9</accession>
<dbReference type="AlphaFoldDB" id="M6BYM9"/>
<protein>
    <submittedName>
        <fullName evidence="1">Uncharacterized protein</fullName>
    </submittedName>
</protein>
<gene>
    <name evidence="1" type="ORF">LEP1GSC016_3173</name>
</gene>
<sequence length="46" mass="5660">MKRLYRIVLGIEFFLFKIRALLPFRIISISIERRLLIQALLFDFFE</sequence>
<organism evidence="1 2">
    <name type="scientific">Leptospira borgpetersenii serovar Hardjo-bovis str. Sponselee</name>
    <dbReference type="NCBI Taxonomy" id="1303729"/>
    <lineage>
        <taxon>Bacteria</taxon>
        <taxon>Pseudomonadati</taxon>
        <taxon>Spirochaetota</taxon>
        <taxon>Spirochaetia</taxon>
        <taxon>Leptospirales</taxon>
        <taxon>Leptospiraceae</taxon>
        <taxon>Leptospira</taxon>
    </lineage>
</organism>
<evidence type="ECO:0000313" key="2">
    <source>
        <dbReference type="Proteomes" id="UP000011873"/>
    </source>
</evidence>
<dbReference type="EMBL" id="ANMU01000083">
    <property type="protein sequence ID" value="EMJ81483.1"/>
    <property type="molecule type" value="Genomic_DNA"/>
</dbReference>
<dbReference type="Proteomes" id="UP000011873">
    <property type="component" value="Unassembled WGS sequence"/>
</dbReference>
<evidence type="ECO:0000313" key="1">
    <source>
        <dbReference type="EMBL" id="EMJ81483.1"/>
    </source>
</evidence>
<comment type="caution">
    <text evidence="1">The sequence shown here is derived from an EMBL/GenBank/DDBJ whole genome shotgun (WGS) entry which is preliminary data.</text>
</comment>
<name>M6BYM9_LEPBO</name>
<proteinExistence type="predicted"/>
<dbReference type="PATRIC" id="fig|1218567.3.peg.2227"/>
<reference evidence="1 2" key="1">
    <citation type="submission" date="2013-01" db="EMBL/GenBank/DDBJ databases">
        <authorList>
            <person name="Harkins D.M."/>
            <person name="Durkin A.S."/>
            <person name="Brinkac L.M."/>
            <person name="Haft D.H."/>
            <person name="Selengut J.D."/>
            <person name="Sanka R."/>
            <person name="DePew J."/>
            <person name="Purushe J."/>
            <person name="Galloway R.L."/>
            <person name="Vinetz J.M."/>
            <person name="Sutton G.G."/>
            <person name="Nierman W.C."/>
            <person name="Fouts D.E."/>
        </authorList>
    </citation>
    <scope>NUCLEOTIDE SEQUENCE [LARGE SCALE GENOMIC DNA]</scope>
    <source>
        <strain evidence="1 2">Sponselee CDC</strain>
    </source>
</reference>